<dbReference type="InterPro" id="IPR017850">
    <property type="entry name" value="Alkaline_phosphatase_core_sf"/>
</dbReference>
<evidence type="ECO:0000259" key="3">
    <source>
        <dbReference type="Pfam" id="PF00884"/>
    </source>
</evidence>
<dbReference type="RefSeq" id="WP_260043055.1">
    <property type="nucleotide sequence ID" value="NZ_JANZXA010000001.1"/>
</dbReference>
<evidence type="ECO:0000256" key="1">
    <source>
        <dbReference type="ARBA" id="ARBA00008779"/>
    </source>
</evidence>
<comment type="similarity">
    <text evidence="1">Belongs to the sulfatase family.</text>
</comment>
<comment type="caution">
    <text evidence="4">The sequence shown here is derived from an EMBL/GenBank/DDBJ whole genome shotgun (WGS) entry which is preliminary data.</text>
</comment>
<dbReference type="PROSITE" id="PS51257">
    <property type="entry name" value="PROKAR_LIPOPROTEIN"/>
    <property type="match status" value="1"/>
</dbReference>
<accession>A0ABT2HZM5</accession>
<dbReference type="Gene3D" id="3.40.720.10">
    <property type="entry name" value="Alkaline Phosphatase, subunit A"/>
    <property type="match status" value="1"/>
</dbReference>
<dbReference type="SUPFAM" id="SSF53649">
    <property type="entry name" value="Alkaline phosphatase-like"/>
    <property type="match status" value="1"/>
</dbReference>
<evidence type="ECO:0000256" key="2">
    <source>
        <dbReference type="SAM" id="SignalP"/>
    </source>
</evidence>
<dbReference type="PANTHER" id="PTHR42693">
    <property type="entry name" value="ARYLSULFATASE FAMILY MEMBER"/>
    <property type="match status" value="1"/>
</dbReference>
<sequence>MTGTKRRSALRMLALAGTMLGACLVAQPPAGARDTAPAQSGEVQARQAPNVLVWMVDDVGFGQISSFGGLVDTPNIDRVASMGLRYANYHTAPICSAARASFLTGRMPHTIHVGGHAAGATASPGYDAKIPAEDGTIAANLHAAGYATFAVGKWDHLPTEEATPAGPYTHWALGQGFDRFYGFLAADADNFNPILVNDLTPVARPRTPDYHLSADLADKAIGMIDVSHARDPARPFFMYWATGAAHAPHHAPPEWIAKYKGKFDQGWDKVREQVLAREIAQGLVPEGTKMAPPPEGMPAWDSLSPEAQKLYARQMEVFAASLAYADAQFGRILDHLQAMGELDNTMIVIVSDNGASAEGGPNGLFNEAQVTGGQPPSIASNMRFYDDWGGPKTYPHYAYGWALAGDTPFRYWKQTTHEGGTRVPLVIAWPDRIKAQGQVRQNFVHVADIAPTILDALHVPLAPTVNNVAQAPMEGASVAASFTQPGNPRDGRAQYVELYGNKGLWEKGWSIVTTHRTRTWDWNTARTFDEPWELYDLVTDPGETTDLASSQPERVAAMAREFDEQARRYHVYPIHNLSDTAAESMGKALADFRRRKGKWHFPGPVGNIPSTVAPPISMLGFTMTAKLDLPDAKVTAPVFSSGGQMGGIALYLNEGRPELLLRAVDGSGVSVLADKPVPSGASALELDLAKGERGADGLSTYQVTIRSGDAVLVDKPVRFALPWYFGLSETFGVGVDNGSPVLAGAAVDVPFPGKLTDVEFAFDPEARPFPSLGH</sequence>
<dbReference type="InterPro" id="IPR006311">
    <property type="entry name" value="TAT_signal"/>
</dbReference>
<evidence type="ECO:0000313" key="4">
    <source>
        <dbReference type="EMBL" id="MCT2398003.1"/>
    </source>
</evidence>
<dbReference type="EMBL" id="JANZXA010000001">
    <property type="protein sequence ID" value="MCT2398003.1"/>
    <property type="molecule type" value="Genomic_DNA"/>
</dbReference>
<keyword evidence="2" id="KW-0732">Signal</keyword>
<feature type="domain" description="Sulfatase N-terminal" evidence="3">
    <location>
        <begin position="49"/>
        <end position="458"/>
    </location>
</feature>
<organism evidence="4 5">
    <name type="scientific">Novosphingobium mangrovi</name>
    <name type="common">ex Huang et al. 2023</name>
    <dbReference type="NCBI Taxonomy" id="2976432"/>
    <lineage>
        <taxon>Bacteria</taxon>
        <taxon>Pseudomonadati</taxon>
        <taxon>Pseudomonadota</taxon>
        <taxon>Alphaproteobacteria</taxon>
        <taxon>Sphingomonadales</taxon>
        <taxon>Sphingomonadaceae</taxon>
        <taxon>Novosphingobium</taxon>
    </lineage>
</organism>
<feature type="chain" id="PRO_5046074639" evidence="2">
    <location>
        <begin position="33"/>
        <end position="774"/>
    </location>
</feature>
<proteinExistence type="inferred from homology"/>
<name>A0ABT2HZM5_9SPHN</name>
<dbReference type="Gene3D" id="3.30.1120.10">
    <property type="match status" value="1"/>
</dbReference>
<gene>
    <name evidence="4" type="ORF">NZK81_00430</name>
</gene>
<dbReference type="InterPro" id="IPR050738">
    <property type="entry name" value="Sulfatase"/>
</dbReference>
<dbReference type="CDD" id="cd16025">
    <property type="entry name" value="PAS_like"/>
    <property type="match status" value="1"/>
</dbReference>
<feature type="signal peptide" evidence="2">
    <location>
        <begin position="1"/>
        <end position="32"/>
    </location>
</feature>
<keyword evidence="5" id="KW-1185">Reference proteome</keyword>
<dbReference type="PROSITE" id="PS51318">
    <property type="entry name" value="TAT"/>
    <property type="match status" value="1"/>
</dbReference>
<reference evidence="4" key="1">
    <citation type="submission" date="2022-09" db="EMBL/GenBank/DDBJ databases">
        <title>Novosphingobium sp. Nov., a polycyclic aromatic hydrocarbon-degrading bacterium isolated form mangrove sediments in HongKong.</title>
        <authorList>
            <person name="Hu Z."/>
        </authorList>
    </citation>
    <scope>NUCLEOTIDE SEQUENCE</scope>
    <source>
        <strain evidence="4">HK4-1</strain>
    </source>
</reference>
<dbReference type="InterPro" id="IPR000917">
    <property type="entry name" value="Sulfatase_N"/>
</dbReference>
<evidence type="ECO:0000313" key="5">
    <source>
        <dbReference type="Proteomes" id="UP001165583"/>
    </source>
</evidence>
<protein>
    <submittedName>
        <fullName evidence="4">Arylsulfatase</fullName>
    </submittedName>
</protein>
<dbReference type="Proteomes" id="UP001165583">
    <property type="component" value="Unassembled WGS sequence"/>
</dbReference>
<dbReference type="Pfam" id="PF00884">
    <property type="entry name" value="Sulfatase"/>
    <property type="match status" value="1"/>
</dbReference>